<dbReference type="PANTHER" id="PTHR34477">
    <property type="entry name" value="UPF0213 PROTEIN YHBQ"/>
    <property type="match status" value="1"/>
</dbReference>
<comment type="similarity">
    <text evidence="1">Belongs to the UPF0213 family.</text>
</comment>
<dbReference type="CDD" id="cd10448">
    <property type="entry name" value="GIY-YIG_unchar_3"/>
    <property type="match status" value="1"/>
</dbReference>
<evidence type="ECO:0000313" key="3">
    <source>
        <dbReference type="EMBL" id="MDJ1178482.1"/>
    </source>
</evidence>
<proteinExistence type="inferred from homology"/>
<organism evidence="3 4">
    <name type="scientific">Roseofilum halophilum BLCC-M91</name>
    <dbReference type="NCBI Taxonomy" id="3022259"/>
    <lineage>
        <taxon>Bacteria</taxon>
        <taxon>Bacillati</taxon>
        <taxon>Cyanobacteriota</taxon>
        <taxon>Cyanophyceae</taxon>
        <taxon>Desertifilales</taxon>
        <taxon>Desertifilaceae</taxon>
        <taxon>Roseofilum</taxon>
        <taxon>Roseofilum halophilum</taxon>
    </lineage>
</organism>
<evidence type="ECO:0000259" key="2">
    <source>
        <dbReference type="PROSITE" id="PS50164"/>
    </source>
</evidence>
<accession>A0ABT7BH17</accession>
<protein>
    <submittedName>
        <fullName evidence="3">GIY-YIG nuclease family protein</fullName>
    </submittedName>
</protein>
<reference evidence="3 4" key="1">
    <citation type="submission" date="2023-01" db="EMBL/GenBank/DDBJ databases">
        <title>Novel diversity within Roseofilum (Cyanobacteria; Desertifilaceae) from marine benthic mats with descriptions of four novel species.</title>
        <authorList>
            <person name="Wang Y."/>
            <person name="Berthold D.E."/>
            <person name="Hu J."/>
            <person name="Lefler F.W."/>
            <person name="Laughinghouse H.D. IV."/>
        </authorList>
    </citation>
    <scope>NUCLEOTIDE SEQUENCE [LARGE SCALE GENOMIC DNA]</scope>
    <source>
        <strain evidence="3 4">BLCC-M91</strain>
    </source>
</reference>
<gene>
    <name evidence="3" type="ORF">PJF56_06365</name>
</gene>
<dbReference type="InterPro" id="IPR000305">
    <property type="entry name" value="GIY-YIG_endonuc"/>
</dbReference>
<dbReference type="InterPro" id="IPR050190">
    <property type="entry name" value="UPF0213_domain"/>
</dbReference>
<evidence type="ECO:0000313" key="4">
    <source>
        <dbReference type="Proteomes" id="UP001231370"/>
    </source>
</evidence>
<dbReference type="Proteomes" id="UP001231370">
    <property type="component" value="Unassembled WGS sequence"/>
</dbReference>
<evidence type="ECO:0000256" key="1">
    <source>
        <dbReference type="ARBA" id="ARBA00007435"/>
    </source>
</evidence>
<keyword evidence="4" id="KW-1185">Reference proteome</keyword>
<name>A0ABT7BH17_9CYAN</name>
<dbReference type="SMART" id="SM00465">
    <property type="entry name" value="GIYc"/>
    <property type="match status" value="1"/>
</dbReference>
<comment type="caution">
    <text evidence="3">The sequence shown here is derived from an EMBL/GenBank/DDBJ whole genome shotgun (WGS) entry which is preliminary data.</text>
</comment>
<dbReference type="Pfam" id="PF01541">
    <property type="entry name" value="GIY-YIG"/>
    <property type="match status" value="1"/>
</dbReference>
<dbReference type="SUPFAM" id="SSF82771">
    <property type="entry name" value="GIY-YIG endonuclease"/>
    <property type="match status" value="1"/>
</dbReference>
<dbReference type="EMBL" id="JAQPOK010000052">
    <property type="protein sequence ID" value="MDJ1178482.1"/>
    <property type="molecule type" value="Genomic_DNA"/>
</dbReference>
<dbReference type="Gene3D" id="3.40.1440.10">
    <property type="entry name" value="GIY-YIG endonuclease"/>
    <property type="match status" value="1"/>
</dbReference>
<dbReference type="RefSeq" id="WP_283761798.1">
    <property type="nucleotide sequence ID" value="NZ_JAQPOK010000052.1"/>
</dbReference>
<dbReference type="PROSITE" id="PS50164">
    <property type="entry name" value="GIY_YIG"/>
    <property type="match status" value="1"/>
</dbReference>
<feature type="domain" description="GIY-YIG" evidence="2">
    <location>
        <begin position="3"/>
        <end position="79"/>
    </location>
</feature>
<sequence>MPQQYFIYLMTNPNNTVIYTGVTNDLIRRVYEHKNKLIEGFTKKYNVVKLVYYEIFDDPTSAISREKQIKGGSRKKKVDLINSMNEQWQDLYDEICL</sequence>
<dbReference type="PANTHER" id="PTHR34477:SF5">
    <property type="entry name" value="BSL5627 PROTEIN"/>
    <property type="match status" value="1"/>
</dbReference>
<dbReference type="InterPro" id="IPR035901">
    <property type="entry name" value="GIY-YIG_endonuc_sf"/>
</dbReference>